<gene>
    <name evidence="2" type="ORF">HB778_03300</name>
</gene>
<accession>A0A7G6SMQ7</accession>
<dbReference type="EMBL" id="CP050296">
    <property type="protein sequence ID" value="QND55789.1"/>
    <property type="molecule type" value="Genomic_DNA"/>
</dbReference>
<evidence type="ECO:0000313" key="2">
    <source>
        <dbReference type="EMBL" id="QND55789.1"/>
    </source>
</evidence>
<dbReference type="RefSeq" id="WP_183461448.1">
    <property type="nucleotide sequence ID" value="NZ_CP050296.1"/>
</dbReference>
<sequence>MAGAYCRADPVTCNGLVTPDGKVVPETPPDDKVPPETPPDGKVTPGTPTDEQKAAMADGALQLLAVRPTSTVINHHICIVVGGVVPQVAEARLADDIIQKRKTRDEAQADYEAASGSARDGAWNTLQATDTALQKALTAAATKPQPITLSVFLNGKTSSDLTVPAEAKSGPQALLFGLEVPNDAEKAVRPSGANC</sequence>
<protein>
    <submittedName>
        <fullName evidence="2">Uncharacterized protein</fullName>
    </submittedName>
</protein>
<dbReference type="Proteomes" id="UP000515465">
    <property type="component" value="Chromosome"/>
</dbReference>
<evidence type="ECO:0000256" key="1">
    <source>
        <dbReference type="SAM" id="MobiDB-lite"/>
    </source>
</evidence>
<organism evidence="2 3">
    <name type="scientific">Mesorhizobium huakuii</name>
    <dbReference type="NCBI Taxonomy" id="28104"/>
    <lineage>
        <taxon>Bacteria</taxon>
        <taxon>Pseudomonadati</taxon>
        <taxon>Pseudomonadota</taxon>
        <taxon>Alphaproteobacteria</taxon>
        <taxon>Hyphomicrobiales</taxon>
        <taxon>Phyllobacteriaceae</taxon>
        <taxon>Mesorhizobium</taxon>
    </lineage>
</organism>
<dbReference type="AlphaFoldDB" id="A0A7G6SMQ7"/>
<feature type="region of interest" description="Disordered" evidence="1">
    <location>
        <begin position="16"/>
        <end position="49"/>
    </location>
</feature>
<evidence type="ECO:0000313" key="3">
    <source>
        <dbReference type="Proteomes" id="UP000515465"/>
    </source>
</evidence>
<proteinExistence type="predicted"/>
<reference evidence="3" key="1">
    <citation type="journal article" date="2020" name="Mol. Plant Microbe">
        <title>Rhizobial microsymbionts of the narrowly endemic Oxytropis species growing in Kamchatka are characterized by significant genetic diversity and possess a set of genes that are associated with T3SS and T6SS secretion systems and can affect the development of symbiosis.</title>
        <authorList>
            <person name="Safronova V."/>
            <person name="Guro P."/>
            <person name="Sazanova A."/>
            <person name="Kuznetsova I."/>
            <person name="Belimov A."/>
            <person name="Yakubov V."/>
            <person name="Chirak E."/>
            <person name="Afonin A."/>
            <person name="Gogolev Y."/>
            <person name="Andronov E."/>
            <person name="Tikhonovich I."/>
        </authorList>
    </citation>
    <scope>NUCLEOTIDE SEQUENCE [LARGE SCALE GENOMIC DNA]</scope>
    <source>
        <strain evidence="3">583</strain>
    </source>
</reference>
<name>A0A7G6SMQ7_9HYPH</name>